<evidence type="ECO:0000313" key="3">
    <source>
        <dbReference type="EMBL" id="SHG21961.1"/>
    </source>
</evidence>
<dbReference type="GO" id="GO:0006508">
    <property type="term" value="P:proteolysis"/>
    <property type="evidence" value="ECO:0007669"/>
    <property type="project" value="InterPro"/>
</dbReference>
<evidence type="ECO:0000256" key="2">
    <source>
        <dbReference type="ARBA" id="ARBA00022801"/>
    </source>
</evidence>
<dbReference type="STRING" id="570519.SAMN04488116_0358"/>
<name>A0A1M5I0Z9_9FLAO</name>
<protein>
    <submittedName>
        <fullName evidence="3">D-alanyl-D-alanine carboxypeptidase / D-alanyl-D-alanine-endopeptidase (Penicillin-binding protein 4)</fullName>
    </submittedName>
</protein>
<dbReference type="GO" id="GO:0004185">
    <property type="term" value="F:serine-type carboxypeptidase activity"/>
    <property type="evidence" value="ECO:0007669"/>
    <property type="project" value="InterPro"/>
</dbReference>
<evidence type="ECO:0000313" key="4">
    <source>
        <dbReference type="Proteomes" id="UP000184532"/>
    </source>
</evidence>
<dbReference type="PANTHER" id="PTHR30023">
    <property type="entry name" value="D-ALANYL-D-ALANINE CARBOXYPEPTIDASE"/>
    <property type="match status" value="1"/>
</dbReference>
<dbReference type="Gene3D" id="3.40.710.10">
    <property type="entry name" value="DD-peptidase/beta-lactamase superfamily"/>
    <property type="match status" value="2"/>
</dbReference>
<gene>
    <name evidence="3" type="ORF">SAMN04488116_0358</name>
</gene>
<dbReference type="GO" id="GO:0000270">
    <property type="term" value="P:peptidoglycan metabolic process"/>
    <property type="evidence" value="ECO:0007669"/>
    <property type="project" value="TreeGrafter"/>
</dbReference>
<dbReference type="PRINTS" id="PR00922">
    <property type="entry name" value="DADACBPTASE3"/>
</dbReference>
<dbReference type="InterPro" id="IPR012338">
    <property type="entry name" value="Beta-lactam/transpept-like"/>
</dbReference>
<dbReference type="Pfam" id="PF02113">
    <property type="entry name" value="Peptidase_S13"/>
    <property type="match status" value="1"/>
</dbReference>
<keyword evidence="3" id="KW-0121">Carboxypeptidase</keyword>
<evidence type="ECO:0000256" key="1">
    <source>
        <dbReference type="ARBA" id="ARBA00006096"/>
    </source>
</evidence>
<proteinExistence type="inferred from homology"/>
<dbReference type="Proteomes" id="UP000184532">
    <property type="component" value="Unassembled WGS sequence"/>
</dbReference>
<dbReference type="SUPFAM" id="SSF56601">
    <property type="entry name" value="beta-lactamase/transpeptidase-like"/>
    <property type="match status" value="1"/>
</dbReference>
<keyword evidence="4" id="KW-1185">Reference proteome</keyword>
<dbReference type="EMBL" id="FQWL01000001">
    <property type="protein sequence ID" value="SHG21961.1"/>
    <property type="molecule type" value="Genomic_DNA"/>
</dbReference>
<sequence>MLKSITRKIHKQLEMRLKFFFFIILPIYFVVSSCSSSRVRAINEVLWSEPLQNSFHGLVLYDTSLNKIVYNMNGGRYFTPASNVKIVTLFTGMTLLGDNVPTLRYVASKDSILFEGTGDPAWLHPYFMDSTAIHFLKKHNTITWYPHNTVENKFGPGWAWEDYDAYFSPEKGALPLYGNVVTAFHTEELNISPQYFLEKVTVKDKPFRRKKSENQFYIPPNRSDTLEIPFVTSEALTQKLLEKKLGKPIALTTHFDAEEKQTLYGKPSDSIYRRMMYESDNFLAEQILMMASSTLSDTLSTKASIDFMLENHLADLEEQPRWVDGSGLSRYNLFTPKSLVQILQKLYQQMPQDRLFHLFPYWDTNGTSEVWKDAEVPAFIWAKSGSLGNNYNLSGYLKTKSGKLLIFSFMNNHFRKPSSEIRSQMYHILKQVYQKY</sequence>
<dbReference type="InterPro" id="IPR000667">
    <property type="entry name" value="Peptidase_S13"/>
</dbReference>
<organism evidence="3 4">
    <name type="scientific">Flagellimonas flava</name>
    <dbReference type="NCBI Taxonomy" id="570519"/>
    <lineage>
        <taxon>Bacteria</taxon>
        <taxon>Pseudomonadati</taxon>
        <taxon>Bacteroidota</taxon>
        <taxon>Flavobacteriia</taxon>
        <taxon>Flavobacteriales</taxon>
        <taxon>Flavobacteriaceae</taxon>
        <taxon>Flagellimonas</taxon>
    </lineage>
</organism>
<comment type="similarity">
    <text evidence="1">Belongs to the peptidase S13 family.</text>
</comment>
<accession>A0A1M5I0Z9</accession>
<reference evidence="4" key="1">
    <citation type="submission" date="2016-11" db="EMBL/GenBank/DDBJ databases">
        <authorList>
            <person name="Varghese N."/>
            <person name="Submissions S."/>
        </authorList>
    </citation>
    <scope>NUCLEOTIDE SEQUENCE [LARGE SCALE GENOMIC DNA]</scope>
    <source>
        <strain evidence="4">DSM 22638</strain>
    </source>
</reference>
<dbReference type="PROSITE" id="PS51257">
    <property type="entry name" value="PROKAR_LIPOPROTEIN"/>
    <property type="match status" value="1"/>
</dbReference>
<keyword evidence="3" id="KW-0645">Protease</keyword>
<dbReference type="PANTHER" id="PTHR30023:SF0">
    <property type="entry name" value="PENICILLIN-SENSITIVE CARBOXYPEPTIDASE A"/>
    <property type="match status" value="1"/>
</dbReference>
<dbReference type="AlphaFoldDB" id="A0A1M5I0Z9"/>
<keyword evidence="2" id="KW-0378">Hydrolase</keyword>